<dbReference type="Proteomes" id="UP000774326">
    <property type="component" value="Unassembled WGS sequence"/>
</dbReference>
<evidence type="ECO:0000313" key="9">
    <source>
        <dbReference type="Proteomes" id="UP000774326"/>
    </source>
</evidence>
<dbReference type="GO" id="GO:0000815">
    <property type="term" value="C:ESCRT III complex"/>
    <property type="evidence" value="ECO:0007669"/>
    <property type="project" value="TreeGrafter"/>
</dbReference>
<dbReference type="OrthoDB" id="441172at2759"/>
<comment type="similarity">
    <text evidence="2">Belongs to the SNF7 family.</text>
</comment>
<keyword evidence="4" id="KW-0967">Endosome</keyword>
<dbReference type="EMBL" id="JAEUBG010004184">
    <property type="protein sequence ID" value="KAH3681863.1"/>
    <property type="molecule type" value="Genomic_DNA"/>
</dbReference>
<evidence type="ECO:0000256" key="7">
    <source>
        <dbReference type="SAM" id="MobiDB-lite"/>
    </source>
</evidence>
<keyword evidence="6" id="KW-0472">Membrane</keyword>
<evidence type="ECO:0000256" key="2">
    <source>
        <dbReference type="ARBA" id="ARBA00006190"/>
    </source>
</evidence>
<feature type="compositionally biased region" description="Basic and acidic residues" evidence="7">
    <location>
        <begin position="190"/>
        <end position="203"/>
    </location>
</feature>
<name>A0A9P8Q0Q3_WICPI</name>
<comment type="caution">
    <text evidence="8">The sequence shown here is derived from an EMBL/GenBank/DDBJ whole genome shotgun (WGS) entry which is preliminary data.</text>
</comment>
<protein>
    <recommendedName>
        <fullName evidence="10">Vacuolar protein sorting-associated protein 20</fullName>
    </recommendedName>
</protein>
<keyword evidence="9" id="KW-1185">Reference proteome</keyword>
<proteinExistence type="inferred from homology"/>
<dbReference type="GO" id="GO:0006900">
    <property type="term" value="P:vesicle budding from membrane"/>
    <property type="evidence" value="ECO:0007669"/>
    <property type="project" value="TreeGrafter"/>
</dbReference>
<evidence type="ECO:0000256" key="6">
    <source>
        <dbReference type="ARBA" id="ARBA00023136"/>
    </source>
</evidence>
<evidence type="ECO:0008006" key="10">
    <source>
        <dbReference type="Google" id="ProtNLM"/>
    </source>
</evidence>
<feature type="region of interest" description="Disordered" evidence="7">
    <location>
        <begin position="171"/>
        <end position="212"/>
    </location>
</feature>
<dbReference type="PANTHER" id="PTHR22761:SF5">
    <property type="entry name" value="CHARGED MULTIVESICULAR BODY PROTEIN 6"/>
    <property type="match status" value="1"/>
</dbReference>
<reference evidence="8" key="1">
    <citation type="journal article" date="2021" name="Open Biol.">
        <title>Shared evolutionary footprints suggest mitochondrial oxidative damage underlies multiple complex I losses in fungi.</title>
        <authorList>
            <person name="Schikora-Tamarit M.A."/>
            <person name="Marcet-Houben M."/>
            <person name="Nosek J."/>
            <person name="Gabaldon T."/>
        </authorList>
    </citation>
    <scope>NUCLEOTIDE SEQUENCE</scope>
    <source>
        <strain evidence="8">CBS2887</strain>
    </source>
</reference>
<evidence type="ECO:0000313" key="8">
    <source>
        <dbReference type="EMBL" id="KAH3681863.1"/>
    </source>
</evidence>
<organism evidence="8 9">
    <name type="scientific">Wickerhamomyces pijperi</name>
    <name type="common">Yeast</name>
    <name type="synonym">Pichia pijperi</name>
    <dbReference type="NCBI Taxonomy" id="599730"/>
    <lineage>
        <taxon>Eukaryota</taxon>
        <taxon>Fungi</taxon>
        <taxon>Dikarya</taxon>
        <taxon>Ascomycota</taxon>
        <taxon>Saccharomycotina</taxon>
        <taxon>Saccharomycetes</taxon>
        <taxon>Phaffomycetales</taxon>
        <taxon>Wickerhamomycetaceae</taxon>
        <taxon>Wickerhamomyces</taxon>
    </lineage>
</organism>
<comment type="subcellular location">
    <subcellularLocation>
        <location evidence="1">Endosome membrane</location>
    </subcellularLocation>
</comment>
<sequence length="212" mass="24342">MGNTTSSSSPRINSQDKAIFQLKLQKDKLKQYERRTTQLINSETLQVKLLLREGRKDAAKTLLKRSKYQATLLENVNNQILNLDNLIHNIEFKIIEKEFLKGLSQGNETLAKLNRELNVNDVTKLIDEVNENIEYQNEIDELLSNSIVGKDYEDEIDEELQALEREYQVKNLPEAVSGEINDSVAVTPEKVTDDTQNKQKQKQENTPQPMLA</sequence>
<dbReference type="InterPro" id="IPR005024">
    <property type="entry name" value="Snf7_fam"/>
</dbReference>
<dbReference type="GO" id="GO:0015031">
    <property type="term" value="P:protein transport"/>
    <property type="evidence" value="ECO:0007669"/>
    <property type="project" value="UniProtKB-KW"/>
</dbReference>
<evidence type="ECO:0000256" key="3">
    <source>
        <dbReference type="ARBA" id="ARBA00022448"/>
    </source>
</evidence>
<accession>A0A9P8Q0Q3</accession>
<dbReference type="Pfam" id="PF03357">
    <property type="entry name" value="Snf7"/>
    <property type="match status" value="1"/>
</dbReference>
<evidence type="ECO:0000256" key="4">
    <source>
        <dbReference type="ARBA" id="ARBA00022753"/>
    </source>
</evidence>
<keyword evidence="5" id="KW-0653">Protein transport</keyword>
<dbReference type="PANTHER" id="PTHR22761">
    <property type="entry name" value="CHARGED MULTIVESICULAR BODY PROTEIN"/>
    <property type="match status" value="1"/>
</dbReference>
<dbReference type="GO" id="GO:0005771">
    <property type="term" value="C:multivesicular body"/>
    <property type="evidence" value="ECO:0007669"/>
    <property type="project" value="TreeGrafter"/>
</dbReference>
<gene>
    <name evidence="8" type="ORF">WICPIJ_007169</name>
</gene>
<evidence type="ECO:0000256" key="1">
    <source>
        <dbReference type="ARBA" id="ARBA00004608"/>
    </source>
</evidence>
<dbReference type="GO" id="GO:0032511">
    <property type="term" value="P:late endosome to vacuole transport via multivesicular body sorting pathway"/>
    <property type="evidence" value="ECO:0007669"/>
    <property type="project" value="TreeGrafter"/>
</dbReference>
<dbReference type="Gene3D" id="6.10.140.1230">
    <property type="match status" value="1"/>
</dbReference>
<evidence type="ECO:0000256" key="5">
    <source>
        <dbReference type="ARBA" id="ARBA00022927"/>
    </source>
</evidence>
<dbReference type="AlphaFoldDB" id="A0A9P8Q0Q3"/>
<reference evidence="8" key="2">
    <citation type="submission" date="2021-01" db="EMBL/GenBank/DDBJ databases">
        <authorList>
            <person name="Schikora-Tamarit M.A."/>
        </authorList>
    </citation>
    <scope>NUCLEOTIDE SEQUENCE</scope>
    <source>
        <strain evidence="8">CBS2887</strain>
    </source>
</reference>
<keyword evidence="3" id="KW-0813">Transport</keyword>